<dbReference type="Proteomes" id="UP000054477">
    <property type="component" value="Unassembled WGS sequence"/>
</dbReference>
<feature type="transmembrane region" description="Helical" evidence="2">
    <location>
        <begin position="99"/>
        <end position="116"/>
    </location>
</feature>
<organism evidence="3 4">
    <name type="scientific">Laccaria amethystina LaAM-08-1</name>
    <dbReference type="NCBI Taxonomy" id="1095629"/>
    <lineage>
        <taxon>Eukaryota</taxon>
        <taxon>Fungi</taxon>
        <taxon>Dikarya</taxon>
        <taxon>Basidiomycota</taxon>
        <taxon>Agaricomycotina</taxon>
        <taxon>Agaricomycetes</taxon>
        <taxon>Agaricomycetidae</taxon>
        <taxon>Agaricales</taxon>
        <taxon>Agaricineae</taxon>
        <taxon>Hydnangiaceae</taxon>
        <taxon>Laccaria</taxon>
    </lineage>
</organism>
<feature type="region of interest" description="Disordered" evidence="1">
    <location>
        <begin position="666"/>
        <end position="692"/>
    </location>
</feature>
<feature type="region of interest" description="Disordered" evidence="1">
    <location>
        <begin position="357"/>
        <end position="377"/>
    </location>
</feature>
<evidence type="ECO:0000313" key="4">
    <source>
        <dbReference type="Proteomes" id="UP000054477"/>
    </source>
</evidence>
<keyword evidence="2" id="KW-0812">Transmembrane</keyword>
<feature type="transmembrane region" description="Helical" evidence="2">
    <location>
        <begin position="146"/>
        <end position="171"/>
    </location>
</feature>
<accession>A0A0C9Y9D6</accession>
<feature type="compositionally biased region" description="Polar residues" evidence="1">
    <location>
        <begin position="666"/>
        <end position="681"/>
    </location>
</feature>
<gene>
    <name evidence="3" type="ORF">K443DRAFT_629798</name>
</gene>
<sequence>MANFTLVPTTFALSDDVAIEAVLSNIPLLCIGILGMGAFTVFLLLRRVNLFAGYLFASSFLAFAAAVLDLSQLLARGNVNTDKEVGLDTVSGFINAREIFLALSVGFIYILFWTLVAQCPPEESTRLLACIKGRHDPSHSASWHRWGLIGISLKWISLLASISIPLLQMLWRIVISQRKYGNLYVAESTIETVVSAIFILKLLLNIYLCPLSSRWRSSGRYVTSIFSLIISAGLGVGNLIIFSFSETSLGRFLRAVEIYILILYSLVITFSTLPARHRHCTTKDSDTKITPYGDVDYSTGFPIFLDRRISGISFMGGSDPDPAKEMDWDKNQELGLVPRIPSIALYPAVSVDQWEAESPHSSISKNTTSSSGGNSPYERTAYGAVNIGRPVTDLSLTYYTMNLRSLEPGEMQGTTINGAESPYFSLQQGEREGRLDANAALSPSRPGSSVSSFEELLRRQSELDRSIAVLRLLPPRLAFSNTTPLAYQTNGSSDQVAPLPTTLSRNTPTASLITSKPASASALSDFSLSIFPDPPVSSNVPLLSSGVPGKTTSPDALDDAPKHIHTGVLSVQVPIRRASSSLAQGSPQVRISEIFDSEGTQYDVTSFLSGLAGPTRRVLPEGNFKDPSFLDETDLEDETTPTIATTSFSVPSRGLRPMILASTVTPRVSFNSPSEASTPRTPDNPLTGDSSVAPMPLRPFLLGTSSPLMPSSLSSTMVPVGFRKIRGVSGRRPTISGPRPPTSDGRGDQAPGAFERPRPPPLILSGSNR</sequence>
<dbReference type="AlphaFoldDB" id="A0A0C9Y9D6"/>
<dbReference type="OrthoDB" id="2564696at2759"/>
<feature type="region of interest" description="Disordered" evidence="1">
    <location>
        <begin position="724"/>
        <end position="769"/>
    </location>
</feature>
<protein>
    <submittedName>
        <fullName evidence="3">Uncharacterized protein</fullName>
    </submittedName>
</protein>
<dbReference type="HOGENOM" id="CLU_365210_0_0_1"/>
<feature type="compositionally biased region" description="Low complexity" evidence="1">
    <location>
        <begin position="359"/>
        <end position="376"/>
    </location>
</feature>
<keyword evidence="2" id="KW-1133">Transmembrane helix</keyword>
<feature type="transmembrane region" description="Helical" evidence="2">
    <location>
        <begin position="21"/>
        <end position="45"/>
    </location>
</feature>
<feature type="transmembrane region" description="Helical" evidence="2">
    <location>
        <begin position="51"/>
        <end position="70"/>
    </location>
</feature>
<feature type="transmembrane region" description="Helical" evidence="2">
    <location>
        <begin position="224"/>
        <end position="244"/>
    </location>
</feature>
<dbReference type="EMBL" id="KN838550">
    <property type="protein sequence ID" value="KIK06857.1"/>
    <property type="molecule type" value="Genomic_DNA"/>
</dbReference>
<evidence type="ECO:0000256" key="2">
    <source>
        <dbReference type="SAM" id="Phobius"/>
    </source>
</evidence>
<name>A0A0C9Y9D6_9AGAR</name>
<keyword evidence="2" id="KW-0472">Membrane</keyword>
<keyword evidence="4" id="KW-1185">Reference proteome</keyword>
<feature type="transmembrane region" description="Helical" evidence="2">
    <location>
        <begin position="183"/>
        <end position="204"/>
    </location>
</feature>
<evidence type="ECO:0000313" key="3">
    <source>
        <dbReference type="EMBL" id="KIK06857.1"/>
    </source>
</evidence>
<reference evidence="4" key="2">
    <citation type="submission" date="2015-01" db="EMBL/GenBank/DDBJ databases">
        <title>Evolutionary Origins and Diversification of the Mycorrhizal Mutualists.</title>
        <authorList>
            <consortium name="DOE Joint Genome Institute"/>
            <consortium name="Mycorrhizal Genomics Consortium"/>
            <person name="Kohler A."/>
            <person name="Kuo A."/>
            <person name="Nagy L.G."/>
            <person name="Floudas D."/>
            <person name="Copeland A."/>
            <person name="Barry K.W."/>
            <person name="Cichocki N."/>
            <person name="Veneault-Fourrey C."/>
            <person name="LaButti K."/>
            <person name="Lindquist E.A."/>
            <person name="Lipzen A."/>
            <person name="Lundell T."/>
            <person name="Morin E."/>
            <person name="Murat C."/>
            <person name="Riley R."/>
            <person name="Ohm R."/>
            <person name="Sun H."/>
            <person name="Tunlid A."/>
            <person name="Henrissat B."/>
            <person name="Grigoriev I.V."/>
            <person name="Hibbett D.S."/>
            <person name="Martin F."/>
        </authorList>
    </citation>
    <scope>NUCLEOTIDE SEQUENCE [LARGE SCALE GENOMIC DNA]</scope>
    <source>
        <strain evidence="4">LaAM-08-1</strain>
    </source>
</reference>
<reference evidence="3 4" key="1">
    <citation type="submission" date="2014-04" db="EMBL/GenBank/DDBJ databases">
        <authorList>
            <consortium name="DOE Joint Genome Institute"/>
            <person name="Kuo A."/>
            <person name="Kohler A."/>
            <person name="Nagy L.G."/>
            <person name="Floudas D."/>
            <person name="Copeland A."/>
            <person name="Barry K.W."/>
            <person name="Cichocki N."/>
            <person name="Veneault-Fourrey C."/>
            <person name="LaButti K."/>
            <person name="Lindquist E.A."/>
            <person name="Lipzen A."/>
            <person name="Lundell T."/>
            <person name="Morin E."/>
            <person name="Murat C."/>
            <person name="Sun H."/>
            <person name="Tunlid A."/>
            <person name="Henrissat B."/>
            <person name="Grigoriev I.V."/>
            <person name="Hibbett D.S."/>
            <person name="Martin F."/>
            <person name="Nordberg H.P."/>
            <person name="Cantor M.N."/>
            <person name="Hua S.X."/>
        </authorList>
    </citation>
    <scope>NUCLEOTIDE SEQUENCE [LARGE SCALE GENOMIC DNA]</scope>
    <source>
        <strain evidence="3 4">LaAM-08-1</strain>
    </source>
</reference>
<evidence type="ECO:0000256" key="1">
    <source>
        <dbReference type="SAM" id="MobiDB-lite"/>
    </source>
</evidence>
<dbReference type="STRING" id="1095629.A0A0C9Y9D6"/>
<proteinExistence type="predicted"/>